<feature type="compositionally biased region" description="Basic residues" evidence="1">
    <location>
        <begin position="95"/>
        <end position="106"/>
    </location>
</feature>
<evidence type="ECO:0000313" key="3">
    <source>
        <dbReference type="Proteomes" id="UP001286589"/>
    </source>
</evidence>
<name>A0AB35RRZ6_9ENTR</name>
<evidence type="ECO:0000313" key="2">
    <source>
        <dbReference type="EMBL" id="MDV2864366.1"/>
    </source>
</evidence>
<accession>A0AB35RRZ6</accession>
<comment type="caution">
    <text evidence="2">The sequence shown here is derived from an EMBL/GenBank/DDBJ whole genome shotgun (WGS) entry which is preliminary data.</text>
</comment>
<evidence type="ECO:0000256" key="1">
    <source>
        <dbReference type="SAM" id="MobiDB-lite"/>
    </source>
</evidence>
<feature type="compositionally biased region" description="Low complexity" evidence="1">
    <location>
        <begin position="71"/>
        <end position="84"/>
    </location>
</feature>
<reference evidence="2 3" key="1">
    <citation type="submission" date="2023-10" db="EMBL/GenBank/DDBJ databases">
        <title>Phytobacter spp. The emergence of a new genus of hospital-origin enterobacteria encoding carbapenemases in Argentina.</title>
        <authorList>
            <person name="Vay C."/>
            <person name="Almuzara M."/>
            <person name="Traglia G.M."/>
            <person name="Campos J."/>
        </authorList>
    </citation>
    <scope>NUCLEOTIDE SEQUENCE [LARGE SCALE GENOMIC DNA]</scope>
    <source>
        <strain evidence="2 3">CVMA36</strain>
    </source>
</reference>
<sequence length="106" mass="10888">MTATVISAETIISPFPRMSAQAPRPGYDLVAPVSAAPPGNLPRMSAQAPRPGYDLVAPVSAAPPGNLPDVGASASSGLRSGSPGKRSATGESPGWRRKRLVRATIW</sequence>
<dbReference type="RefSeq" id="WP_317101597.1">
    <property type="nucleotide sequence ID" value="NZ_JAWJAC010000011.1"/>
</dbReference>
<dbReference type="EMBL" id="JAWJAC010000011">
    <property type="protein sequence ID" value="MDV2864366.1"/>
    <property type="molecule type" value="Genomic_DNA"/>
</dbReference>
<gene>
    <name evidence="2" type="ORF">R0H02_18105</name>
</gene>
<proteinExistence type="predicted"/>
<protein>
    <submittedName>
        <fullName evidence="2">Uncharacterized protein</fullName>
    </submittedName>
</protein>
<organism evidence="2 3">
    <name type="scientific">Phytobacter ursingii</name>
    <dbReference type="NCBI Taxonomy" id="1972431"/>
    <lineage>
        <taxon>Bacteria</taxon>
        <taxon>Pseudomonadati</taxon>
        <taxon>Pseudomonadota</taxon>
        <taxon>Gammaproteobacteria</taxon>
        <taxon>Enterobacterales</taxon>
        <taxon>Enterobacteriaceae</taxon>
        <taxon>Phytobacter</taxon>
    </lineage>
</organism>
<feature type="region of interest" description="Disordered" evidence="1">
    <location>
        <begin position="40"/>
        <end position="106"/>
    </location>
</feature>
<keyword evidence="3" id="KW-1185">Reference proteome</keyword>
<dbReference type="AlphaFoldDB" id="A0AB35RRZ6"/>
<dbReference type="Proteomes" id="UP001286589">
    <property type="component" value="Unassembled WGS sequence"/>
</dbReference>